<dbReference type="EMBL" id="BMAC01000410">
    <property type="protein sequence ID" value="GFP95894.1"/>
    <property type="molecule type" value="Genomic_DNA"/>
</dbReference>
<dbReference type="InterPro" id="IPR002083">
    <property type="entry name" value="MATH/TRAF_dom"/>
</dbReference>
<feature type="domain" description="BTB" evidence="2">
    <location>
        <begin position="70"/>
        <end position="134"/>
    </location>
</feature>
<evidence type="ECO:0000256" key="1">
    <source>
        <dbReference type="ARBA" id="ARBA00004906"/>
    </source>
</evidence>
<dbReference type="Pfam" id="PF00651">
    <property type="entry name" value="BTB"/>
    <property type="match status" value="1"/>
</dbReference>
<comment type="caution">
    <text evidence="3">The sequence shown here is derived from an EMBL/GenBank/DDBJ whole genome shotgun (WGS) entry which is preliminary data.</text>
</comment>
<dbReference type="SMART" id="SM00225">
    <property type="entry name" value="BTB"/>
    <property type="match status" value="1"/>
</dbReference>
<evidence type="ECO:0000313" key="3">
    <source>
        <dbReference type="EMBL" id="GFP95894.1"/>
    </source>
</evidence>
<protein>
    <submittedName>
        <fullName evidence="3">BTB/POZ and math domain-containing protein 4</fullName>
    </submittedName>
</protein>
<evidence type="ECO:0000259" key="2">
    <source>
        <dbReference type="PROSITE" id="PS50097"/>
    </source>
</evidence>
<dbReference type="InterPro" id="IPR000210">
    <property type="entry name" value="BTB/POZ_dom"/>
</dbReference>
<name>A0A830CHU7_9LAMI</name>
<organism evidence="3 4">
    <name type="scientific">Phtheirospermum japonicum</name>
    <dbReference type="NCBI Taxonomy" id="374723"/>
    <lineage>
        <taxon>Eukaryota</taxon>
        <taxon>Viridiplantae</taxon>
        <taxon>Streptophyta</taxon>
        <taxon>Embryophyta</taxon>
        <taxon>Tracheophyta</taxon>
        <taxon>Spermatophyta</taxon>
        <taxon>Magnoliopsida</taxon>
        <taxon>eudicotyledons</taxon>
        <taxon>Gunneridae</taxon>
        <taxon>Pentapetalae</taxon>
        <taxon>asterids</taxon>
        <taxon>lamiids</taxon>
        <taxon>Lamiales</taxon>
        <taxon>Orobanchaceae</taxon>
        <taxon>Orobanchaceae incertae sedis</taxon>
        <taxon>Phtheirospermum</taxon>
    </lineage>
</organism>
<dbReference type="InterPro" id="IPR011333">
    <property type="entry name" value="SKP1/BTB/POZ_sf"/>
</dbReference>
<dbReference type="PROSITE" id="PS50097">
    <property type="entry name" value="BTB"/>
    <property type="match status" value="1"/>
</dbReference>
<keyword evidence="4" id="KW-1185">Reference proteome</keyword>
<dbReference type="Proteomes" id="UP000653305">
    <property type="component" value="Unassembled WGS sequence"/>
</dbReference>
<sequence>MPKKCVGHHHFIERGRLERSSYLKDDCLKIESVSVVLPPGAEAVTPTIADDGDHDDGVDFLAILDAGEGCDVVFNVRGEERFSAHNVILSARSPVFRSMFVGSDQRELVITSMEPRVFKSLLHFIYSDTLPEDERTLVVDGYAFGQCVSSPFGANLLAAADADYNFKVVRSRFFEDCVTQIVVDRLQIQTGTAEYDSSSDLNQLDSSSSSVELNKIGSSSSSARRAIEPVLNELELGSTYNRASSSSARARSISNSSRSLTELLASGSRVARLVYSPTAGNELTARPFGRSSAPKMPTAPGAATHVEAQTPVAVAQTRYIAAPLPPELVFWPLTPPSAPVTAWSSLTWVLSCWEEEEEEELHHKPFTAATTFPNESVP</sequence>
<accession>A0A830CHU7</accession>
<proteinExistence type="predicted"/>
<evidence type="ECO:0000313" key="4">
    <source>
        <dbReference type="Proteomes" id="UP000653305"/>
    </source>
</evidence>
<dbReference type="InterPro" id="IPR045005">
    <property type="entry name" value="BPM1-6"/>
</dbReference>
<dbReference type="PANTHER" id="PTHR26379">
    <property type="entry name" value="BTB/POZ AND MATH DOMAIN-CONTAINING PROTEIN 1"/>
    <property type="match status" value="1"/>
</dbReference>
<gene>
    <name evidence="3" type="ORF">PHJA_001733600</name>
</gene>
<dbReference type="CDD" id="cd00121">
    <property type="entry name" value="MATH"/>
    <property type="match status" value="1"/>
</dbReference>
<dbReference type="Gene3D" id="3.30.710.10">
    <property type="entry name" value="Potassium Channel Kv1.1, Chain A"/>
    <property type="match status" value="1"/>
</dbReference>
<dbReference type="SUPFAM" id="SSF54695">
    <property type="entry name" value="POZ domain"/>
    <property type="match status" value="1"/>
</dbReference>
<comment type="pathway">
    <text evidence="1">Protein modification; protein ubiquitination.</text>
</comment>
<reference evidence="3" key="1">
    <citation type="submission" date="2020-07" db="EMBL/GenBank/DDBJ databases">
        <title>Ethylene signaling mediates host invasion by parasitic plants.</title>
        <authorList>
            <person name="Yoshida S."/>
        </authorList>
    </citation>
    <scope>NUCLEOTIDE SEQUENCE</scope>
    <source>
        <strain evidence="3">Okayama</strain>
    </source>
</reference>
<dbReference type="PANTHER" id="PTHR26379:SF466">
    <property type="entry name" value="BTB_POZ AND MATH DOMAIN-CONTAINING PROTEIN 4"/>
    <property type="match status" value="1"/>
</dbReference>
<dbReference type="GO" id="GO:0016567">
    <property type="term" value="P:protein ubiquitination"/>
    <property type="evidence" value="ECO:0007669"/>
    <property type="project" value="InterPro"/>
</dbReference>
<dbReference type="AlphaFoldDB" id="A0A830CHU7"/>
<dbReference type="OrthoDB" id="6359816at2759"/>